<evidence type="ECO:0000313" key="1">
    <source>
        <dbReference type="EMBL" id="GMR32258.1"/>
    </source>
</evidence>
<reference evidence="2" key="1">
    <citation type="submission" date="2022-10" db="EMBL/GenBank/DDBJ databases">
        <title>Genome assembly of Pristionchus species.</title>
        <authorList>
            <person name="Yoshida K."/>
            <person name="Sommer R.J."/>
        </authorList>
    </citation>
    <scope>NUCLEOTIDE SEQUENCE [LARGE SCALE GENOMIC DNA]</scope>
    <source>
        <strain evidence="2">RS5460</strain>
    </source>
</reference>
<keyword evidence="2" id="KW-1185">Reference proteome</keyword>
<accession>A0AAN4Z1E6</accession>
<evidence type="ECO:0000313" key="2">
    <source>
        <dbReference type="Proteomes" id="UP001328107"/>
    </source>
</evidence>
<gene>
    <name evidence="1" type="ORF">PMAYCL1PPCAC_02453</name>
</gene>
<sequence>SLETELKLAHGSLRISEELDPEDQIIRLKGEEKTKEQIEELIKKECSDFSCLEKYYEPLYTFFYVYANGYEGTKGDLFSWKQSIRLRDIF</sequence>
<dbReference type="EMBL" id="BTRK01000001">
    <property type="protein sequence ID" value="GMR32258.1"/>
    <property type="molecule type" value="Genomic_DNA"/>
</dbReference>
<protein>
    <submittedName>
        <fullName evidence="1">Uncharacterized protein</fullName>
    </submittedName>
</protein>
<feature type="non-terminal residue" evidence="1">
    <location>
        <position position="1"/>
    </location>
</feature>
<dbReference type="AlphaFoldDB" id="A0AAN4Z1E6"/>
<organism evidence="1 2">
    <name type="scientific">Pristionchus mayeri</name>
    <dbReference type="NCBI Taxonomy" id="1317129"/>
    <lineage>
        <taxon>Eukaryota</taxon>
        <taxon>Metazoa</taxon>
        <taxon>Ecdysozoa</taxon>
        <taxon>Nematoda</taxon>
        <taxon>Chromadorea</taxon>
        <taxon>Rhabditida</taxon>
        <taxon>Rhabditina</taxon>
        <taxon>Diplogasteromorpha</taxon>
        <taxon>Diplogasteroidea</taxon>
        <taxon>Neodiplogasteridae</taxon>
        <taxon>Pristionchus</taxon>
    </lineage>
</organism>
<name>A0AAN4Z1E6_9BILA</name>
<dbReference type="Proteomes" id="UP001328107">
    <property type="component" value="Unassembled WGS sequence"/>
</dbReference>
<comment type="caution">
    <text evidence="1">The sequence shown here is derived from an EMBL/GenBank/DDBJ whole genome shotgun (WGS) entry which is preliminary data.</text>
</comment>
<proteinExistence type="predicted"/>